<dbReference type="RefSeq" id="WP_147283882.1">
    <property type="nucleotide sequence ID" value="NZ_CP181246.1"/>
</dbReference>
<organism evidence="1 2">
    <name type="scientific">Bergeriella denitrificans</name>
    <name type="common">Neisseria denitrificans</name>
    <dbReference type="NCBI Taxonomy" id="494"/>
    <lineage>
        <taxon>Bacteria</taxon>
        <taxon>Pseudomonadati</taxon>
        <taxon>Pseudomonadota</taxon>
        <taxon>Betaproteobacteria</taxon>
        <taxon>Neisseriales</taxon>
        <taxon>Neisseriaceae</taxon>
        <taxon>Bergeriella</taxon>
    </lineage>
</organism>
<reference evidence="1 2" key="1">
    <citation type="submission" date="2018-06" db="EMBL/GenBank/DDBJ databases">
        <authorList>
            <consortium name="Pathogen Informatics"/>
            <person name="Doyle S."/>
        </authorList>
    </citation>
    <scope>NUCLEOTIDE SEQUENCE [LARGE SCALE GENOMIC DNA]</scope>
    <source>
        <strain evidence="1 2">NCTC10295</strain>
    </source>
</reference>
<sequence>MLQQFPDIPCQLCQFHQVKTVTTDLTRNPKTEAARALYKLILSLKSSKKAVFQTALNAWYEQYRGFLNGRTFNEETGKSHCTHKRLRSAYLSLERNMAYLFTFEDYPDLHIPNTTNLLDGRFADLKQKLGGHKGMNEEGK</sequence>
<evidence type="ECO:0000313" key="2">
    <source>
        <dbReference type="Proteomes" id="UP000254651"/>
    </source>
</evidence>
<gene>
    <name evidence="1" type="ORF">NCTC10295_01029</name>
</gene>
<evidence type="ECO:0000313" key="1">
    <source>
        <dbReference type="EMBL" id="STZ76268.1"/>
    </source>
</evidence>
<dbReference type="EMBL" id="UGQS01000002">
    <property type="protein sequence ID" value="STZ76268.1"/>
    <property type="molecule type" value="Genomic_DNA"/>
</dbReference>
<dbReference type="AlphaFoldDB" id="A0A378UFU6"/>
<accession>A0A378UFU6</accession>
<evidence type="ECO:0008006" key="3">
    <source>
        <dbReference type="Google" id="ProtNLM"/>
    </source>
</evidence>
<name>A0A378UFU6_BERDE</name>
<proteinExistence type="predicted"/>
<dbReference type="Proteomes" id="UP000254651">
    <property type="component" value="Unassembled WGS sequence"/>
</dbReference>
<protein>
    <recommendedName>
        <fullName evidence="3">Transposase, Mutator family</fullName>
    </recommendedName>
</protein>
<keyword evidence="2" id="KW-1185">Reference proteome</keyword>